<name>A0ABR6EPK9_9ACTN</name>
<evidence type="ECO:0000313" key="3">
    <source>
        <dbReference type="EMBL" id="MBB1247266.1"/>
    </source>
</evidence>
<gene>
    <name evidence="3" type="ORF">GL263_27530</name>
</gene>
<feature type="non-terminal residue" evidence="3">
    <location>
        <position position="1"/>
    </location>
</feature>
<keyword evidence="1" id="KW-0547">Nucleotide-binding</keyword>
<evidence type="ECO:0000259" key="2">
    <source>
        <dbReference type="PROSITE" id="PS50901"/>
    </source>
</evidence>
<evidence type="ECO:0000313" key="4">
    <source>
        <dbReference type="Proteomes" id="UP000766698"/>
    </source>
</evidence>
<dbReference type="Gene3D" id="3.40.50.300">
    <property type="entry name" value="P-loop containing nucleotide triphosphate hydrolases"/>
    <property type="match status" value="1"/>
</dbReference>
<dbReference type="SUPFAM" id="SSF52540">
    <property type="entry name" value="P-loop containing nucleoside triphosphate hydrolases"/>
    <property type="match status" value="1"/>
</dbReference>
<comment type="caution">
    <text evidence="3">The sequence shown here is derived from an EMBL/GenBank/DDBJ whole genome shotgun (WGS) entry which is preliminary data.</text>
</comment>
<sequence length="240" mass="26553">VNAVRSAWPGSPAPRVRLLPRRVPSDEIPKGFEHPDQGIAIGLDEAALAPVFLNFETDPFLLVLGDTESGKTATIRLLVKQLTEYYQPDEAKFAVCDFRRTLLETVPDDYLVEYAPLAAALEAQADGIRQLMEKRAPQADITPQQLRDRSWWSGPRLFVVVDDFDLVATSTGNPLDQLVEHLPYARDIGIRFIIARNTAGASRAMYEPFLTRMKELGAQGIVLSGDPSESDLIGNVTPRP</sequence>
<feature type="binding site" evidence="1">
    <location>
        <begin position="65"/>
        <end position="72"/>
    </location>
    <ligand>
        <name>ATP</name>
        <dbReference type="ChEBI" id="CHEBI:30616"/>
    </ligand>
</feature>
<dbReference type="EMBL" id="WMLF01000894">
    <property type="protein sequence ID" value="MBB1247266.1"/>
    <property type="molecule type" value="Genomic_DNA"/>
</dbReference>
<dbReference type="Pfam" id="PF01580">
    <property type="entry name" value="FtsK_SpoIIIE"/>
    <property type="match status" value="1"/>
</dbReference>
<feature type="domain" description="FtsK" evidence="2">
    <location>
        <begin position="48"/>
        <end position="231"/>
    </location>
</feature>
<protein>
    <submittedName>
        <fullName evidence="3">Type VII secretion protein EccC</fullName>
    </submittedName>
</protein>
<accession>A0ABR6EPK9</accession>
<keyword evidence="4" id="KW-1185">Reference proteome</keyword>
<keyword evidence="1" id="KW-0067">ATP-binding</keyword>
<dbReference type="InterPro" id="IPR002543">
    <property type="entry name" value="FtsK_dom"/>
</dbReference>
<dbReference type="RefSeq" id="WP_267132803.1">
    <property type="nucleotide sequence ID" value="NZ_WMLF01000894.1"/>
</dbReference>
<reference evidence="4" key="1">
    <citation type="journal article" date="2020" name="Syst. Appl. Microbiol.">
        <title>Streptomyces alkaliterrae sp. nov., isolated from an alkaline soil, and emended descriptions of Streptomyces alkaliphilus, Streptomyces calidiresistens and Streptomyces durbertensis.</title>
        <authorList>
            <person name="Swiecimska M."/>
            <person name="Golinska P."/>
            <person name="Nouioui I."/>
            <person name="Wypij M."/>
            <person name="Rai M."/>
            <person name="Sangal V."/>
            <person name="Goodfellow M."/>
        </authorList>
    </citation>
    <scope>NUCLEOTIDE SEQUENCE [LARGE SCALE GENOMIC DNA]</scope>
    <source>
        <strain evidence="4">DSM 104538</strain>
    </source>
</reference>
<dbReference type="PROSITE" id="PS50901">
    <property type="entry name" value="FTSK"/>
    <property type="match status" value="1"/>
</dbReference>
<feature type="non-terminal residue" evidence="3">
    <location>
        <position position="240"/>
    </location>
</feature>
<dbReference type="InterPro" id="IPR027417">
    <property type="entry name" value="P-loop_NTPase"/>
</dbReference>
<evidence type="ECO:0000256" key="1">
    <source>
        <dbReference type="PROSITE-ProRule" id="PRU00289"/>
    </source>
</evidence>
<proteinExistence type="predicted"/>
<dbReference type="Proteomes" id="UP000766698">
    <property type="component" value="Unassembled WGS sequence"/>
</dbReference>
<organism evidence="3 4">
    <name type="scientific">Streptomyces durbertensis</name>
    <dbReference type="NCBI Taxonomy" id="2448886"/>
    <lineage>
        <taxon>Bacteria</taxon>
        <taxon>Bacillati</taxon>
        <taxon>Actinomycetota</taxon>
        <taxon>Actinomycetes</taxon>
        <taxon>Kitasatosporales</taxon>
        <taxon>Streptomycetaceae</taxon>
        <taxon>Streptomyces</taxon>
    </lineage>
</organism>